<reference evidence="2 3" key="1">
    <citation type="submission" date="2019-12" db="EMBL/GenBank/DDBJ databases">
        <title>Genomic-based taxomic classification of the family Erythrobacteraceae.</title>
        <authorList>
            <person name="Xu L."/>
        </authorList>
    </citation>
    <scope>NUCLEOTIDE SEQUENCE [LARGE SCALE GENOMIC DNA]</scope>
    <source>
        <strain evidence="2 3">100921-2</strain>
    </source>
</reference>
<name>A0A6I4TBV5_9SPHN</name>
<dbReference type="RefSeq" id="WP_160610465.1">
    <property type="nucleotide sequence ID" value="NZ_WTZA01000001.1"/>
</dbReference>
<feature type="signal peptide" evidence="1">
    <location>
        <begin position="1"/>
        <end position="22"/>
    </location>
</feature>
<dbReference type="Proteomes" id="UP000439522">
    <property type="component" value="Unassembled WGS sequence"/>
</dbReference>
<proteinExistence type="predicted"/>
<evidence type="ECO:0000313" key="2">
    <source>
        <dbReference type="EMBL" id="MXO74732.1"/>
    </source>
</evidence>
<dbReference type="SUPFAM" id="SSF56925">
    <property type="entry name" value="OMPA-like"/>
    <property type="match status" value="1"/>
</dbReference>
<dbReference type="EMBL" id="WTZA01000001">
    <property type="protein sequence ID" value="MXO74732.1"/>
    <property type="molecule type" value="Genomic_DNA"/>
</dbReference>
<sequence>MKKRILIAAALATAGFAGTAQAQDAAGTGAFVGLSGGYHDLGADTDDIANATGLDVNDGGAIYGVVAGVDFPLGQGNAFAGVEGNFHLGSGVIDSEYGVAARLGMRTDGGAKFYVRGGYQEVNIDPYNVVDVDVPAGTFDGLDDTSGDYLVGLGAEYPIGNAGLRFNVDTIAFDSVRGTVGVVFGF</sequence>
<dbReference type="AlphaFoldDB" id="A0A6I4TBV5"/>
<evidence type="ECO:0000313" key="3">
    <source>
        <dbReference type="Proteomes" id="UP000439522"/>
    </source>
</evidence>
<evidence type="ECO:0008006" key="4">
    <source>
        <dbReference type="Google" id="ProtNLM"/>
    </source>
</evidence>
<organism evidence="2 3">
    <name type="scientific">Tsuneonella aeria</name>
    <dbReference type="NCBI Taxonomy" id="1837929"/>
    <lineage>
        <taxon>Bacteria</taxon>
        <taxon>Pseudomonadati</taxon>
        <taxon>Pseudomonadota</taxon>
        <taxon>Alphaproteobacteria</taxon>
        <taxon>Sphingomonadales</taxon>
        <taxon>Erythrobacteraceae</taxon>
        <taxon>Tsuneonella</taxon>
    </lineage>
</organism>
<dbReference type="OrthoDB" id="7594964at2"/>
<keyword evidence="3" id="KW-1185">Reference proteome</keyword>
<feature type="chain" id="PRO_5026223993" description="Outer membrane beta-barrel protein" evidence="1">
    <location>
        <begin position="23"/>
        <end position="186"/>
    </location>
</feature>
<dbReference type="InterPro" id="IPR011250">
    <property type="entry name" value="OMP/PagP_B-barrel"/>
</dbReference>
<gene>
    <name evidence="2" type="ORF">GRI40_05795</name>
</gene>
<comment type="caution">
    <text evidence="2">The sequence shown here is derived from an EMBL/GenBank/DDBJ whole genome shotgun (WGS) entry which is preliminary data.</text>
</comment>
<evidence type="ECO:0000256" key="1">
    <source>
        <dbReference type="SAM" id="SignalP"/>
    </source>
</evidence>
<protein>
    <recommendedName>
        <fullName evidence="4">Outer membrane beta-barrel protein</fullName>
    </recommendedName>
</protein>
<accession>A0A6I4TBV5</accession>
<keyword evidence="1" id="KW-0732">Signal</keyword>